<dbReference type="Gene3D" id="1.10.510.10">
    <property type="entry name" value="Transferase(Phosphotransferase) domain 1"/>
    <property type="match status" value="1"/>
</dbReference>
<gene>
    <name evidence="2" type="ORF">A2647_01885</name>
</gene>
<accession>A0A1F6V9R5</accession>
<proteinExistence type="predicted"/>
<reference evidence="2 3" key="1">
    <citation type="journal article" date="2016" name="Nat. Commun.">
        <title>Thousands of microbial genomes shed light on interconnected biogeochemical processes in an aquifer system.</title>
        <authorList>
            <person name="Anantharaman K."/>
            <person name="Brown C.T."/>
            <person name="Hug L.A."/>
            <person name="Sharon I."/>
            <person name="Castelle C.J."/>
            <person name="Probst A.J."/>
            <person name="Thomas B.C."/>
            <person name="Singh A."/>
            <person name="Wilkins M.J."/>
            <person name="Karaoz U."/>
            <person name="Brodie E.L."/>
            <person name="Williams K.H."/>
            <person name="Hubbard S.S."/>
            <person name="Banfield J.F."/>
        </authorList>
    </citation>
    <scope>NUCLEOTIDE SEQUENCE [LARGE SCALE GENOMIC DNA]</scope>
</reference>
<dbReference type="InterPro" id="IPR011009">
    <property type="entry name" value="Kinase-like_dom_sf"/>
</dbReference>
<evidence type="ECO:0000259" key="1">
    <source>
        <dbReference type="Pfam" id="PF01636"/>
    </source>
</evidence>
<name>A0A1F6V9R5_9BACT</name>
<dbReference type="Proteomes" id="UP000177370">
    <property type="component" value="Unassembled WGS sequence"/>
</dbReference>
<dbReference type="AlphaFoldDB" id="A0A1F6V9R5"/>
<evidence type="ECO:0000313" key="2">
    <source>
        <dbReference type="EMBL" id="OGI66342.1"/>
    </source>
</evidence>
<dbReference type="Pfam" id="PF01636">
    <property type="entry name" value="APH"/>
    <property type="match status" value="1"/>
</dbReference>
<dbReference type="InterPro" id="IPR002575">
    <property type="entry name" value="Aminoglycoside_PTrfase"/>
</dbReference>
<dbReference type="EMBL" id="MFTP01000001">
    <property type="protein sequence ID" value="OGI66342.1"/>
    <property type="molecule type" value="Genomic_DNA"/>
</dbReference>
<protein>
    <recommendedName>
        <fullName evidence="1">Aminoglycoside phosphotransferase domain-containing protein</fullName>
    </recommendedName>
</protein>
<organism evidence="2 3">
    <name type="scientific">Candidatus Nomurabacteria bacterium RIFCSPHIGHO2_01_FULL_40_24b</name>
    <dbReference type="NCBI Taxonomy" id="1801739"/>
    <lineage>
        <taxon>Bacteria</taxon>
        <taxon>Candidatus Nomuraibacteriota</taxon>
    </lineage>
</organism>
<feature type="domain" description="Aminoglycoside phosphotransferase" evidence="1">
    <location>
        <begin position="144"/>
        <end position="223"/>
    </location>
</feature>
<evidence type="ECO:0000313" key="3">
    <source>
        <dbReference type="Proteomes" id="UP000177370"/>
    </source>
</evidence>
<dbReference type="SUPFAM" id="SSF56112">
    <property type="entry name" value="Protein kinase-like (PK-like)"/>
    <property type="match status" value="1"/>
</dbReference>
<comment type="caution">
    <text evidence="2">The sequence shown here is derived from an EMBL/GenBank/DDBJ whole genome shotgun (WGS) entry which is preliminary data.</text>
</comment>
<sequence>MTNELVQKICDKYLKSNFLNVKLGPKLSEFANTFAVRGDGNGYILKLITNYNAVSIIEHTKEHISALISISQCVNNMDKVRTISVTDFKIQNDHALFLIRKEHLKKLKIHSFKDFKSFGKSISNFHNACSSIKMQKLPWNNFPDHFRKTLKQYRRWDEVLVFLRQFREPVIRNSEVNCHNDIHAGNVFLSKGKVIFLDIDDMCATTYFNDLGMVIANFIDSNFTSSKILKCIRSLLTGYGVNPQPQAILNTLIFALRKLYFTEAYYLYRHEKKGTSVLFVNELQRRQKLIKDIMIDYL</sequence>